<name>A0AAQ3SXY2_PASNO</name>
<protein>
    <submittedName>
        <fullName evidence="1">Uncharacterized protein</fullName>
    </submittedName>
</protein>
<gene>
    <name evidence="1" type="ORF">U9M48_012656</name>
</gene>
<reference evidence="1 2" key="1">
    <citation type="submission" date="2024-02" db="EMBL/GenBank/DDBJ databases">
        <title>High-quality chromosome-scale genome assembly of Pensacola bahiagrass (Paspalum notatum Flugge var. saurae).</title>
        <authorList>
            <person name="Vega J.M."/>
            <person name="Podio M."/>
            <person name="Orjuela J."/>
            <person name="Siena L.A."/>
            <person name="Pessino S.C."/>
            <person name="Combes M.C."/>
            <person name="Mariac C."/>
            <person name="Albertini E."/>
            <person name="Pupilli F."/>
            <person name="Ortiz J.P.A."/>
            <person name="Leblanc O."/>
        </authorList>
    </citation>
    <scope>NUCLEOTIDE SEQUENCE [LARGE SCALE GENOMIC DNA]</scope>
    <source>
        <strain evidence="1">R1</strain>
        <tissue evidence="1">Leaf</tissue>
    </source>
</reference>
<keyword evidence="2" id="KW-1185">Reference proteome</keyword>
<sequence>MFSFFVLAFHHQSMFPSCIDIASGCCVISESKVHSYDRVCRCPFVRPILSFPAEYIDMLKGILNTLIMEAPIIPANIVEPSFGTMSMCKVRILATVEVKLYANFDGSL</sequence>
<accession>A0AAQ3SXY2</accession>
<evidence type="ECO:0000313" key="1">
    <source>
        <dbReference type="EMBL" id="WVZ62970.1"/>
    </source>
</evidence>
<dbReference type="Proteomes" id="UP001341281">
    <property type="component" value="Chromosome 03"/>
</dbReference>
<evidence type="ECO:0000313" key="2">
    <source>
        <dbReference type="Proteomes" id="UP001341281"/>
    </source>
</evidence>
<proteinExistence type="predicted"/>
<organism evidence="1 2">
    <name type="scientific">Paspalum notatum var. saurae</name>
    <dbReference type="NCBI Taxonomy" id="547442"/>
    <lineage>
        <taxon>Eukaryota</taxon>
        <taxon>Viridiplantae</taxon>
        <taxon>Streptophyta</taxon>
        <taxon>Embryophyta</taxon>
        <taxon>Tracheophyta</taxon>
        <taxon>Spermatophyta</taxon>
        <taxon>Magnoliopsida</taxon>
        <taxon>Liliopsida</taxon>
        <taxon>Poales</taxon>
        <taxon>Poaceae</taxon>
        <taxon>PACMAD clade</taxon>
        <taxon>Panicoideae</taxon>
        <taxon>Andropogonodae</taxon>
        <taxon>Paspaleae</taxon>
        <taxon>Paspalinae</taxon>
        <taxon>Paspalum</taxon>
    </lineage>
</organism>
<dbReference type="EMBL" id="CP144747">
    <property type="protein sequence ID" value="WVZ62970.1"/>
    <property type="molecule type" value="Genomic_DNA"/>
</dbReference>
<dbReference type="AlphaFoldDB" id="A0AAQ3SXY2"/>